<feature type="transmembrane region" description="Helical" evidence="13">
    <location>
        <begin position="1005"/>
        <end position="1032"/>
    </location>
</feature>
<dbReference type="PROSITE" id="PS00154">
    <property type="entry name" value="ATPASE_E1_E2"/>
    <property type="match status" value="1"/>
</dbReference>
<dbReference type="GO" id="GO:0140358">
    <property type="term" value="F:P-type transmembrane transporter activity"/>
    <property type="evidence" value="ECO:0007669"/>
    <property type="project" value="InterPro"/>
</dbReference>
<dbReference type="InterPro" id="IPR001757">
    <property type="entry name" value="P_typ_ATPase"/>
</dbReference>
<dbReference type="InterPro" id="IPR023299">
    <property type="entry name" value="ATPase_P-typ_cyto_dom_N"/>
</dbReference>
<dbReference type="PRINTS" id="PR00119">
    <property type="entry name" value="CATATPASE"/>
</dbReference>
<dbReference type="SFLD" id="SFLDG00002">
    <property type="entry name" value="C1.7:_P-type_atpase_like"/>
    <property type="match status" value="1"/>
</dbReference>
<dbReference type="GO" id="GO:0046872">
    <property type="term" value="F:metal ion binding"/>
    <property type="evidence" value="ECO:0007669"/>
    <property type="project" value="UniProtKB-KW"/>
</dbReference>
<dbReference type="SFLD" id="SFLDF00027">
    <property type="entry name" value="p-type_atpase"/>
    <property type="match status" value="1"/>
</dbReference>
<dbReference type="SUPFAM" id="SSF81653">
    <property type="entry name" value="Calcium ATPase, transduction domain A"/>
    <property type="match status" value="1"/>
</dbReference>
<dbReference type="NCBIfam" id="TIGR01657">
    <property type="entry name" value="P-ATPase-V"/>
    <property type="match status" value="1"/>
</dbReference>
<dbReference type="FunFam" id="1.20.1110.10:FF:000023">
    <property type="entry name" value="Cation-transporting ATPase"/>
    <property type="match status" value="1"/>
</dbReference>
<dbReference type="GO" id="GO:0005524">
    <property type="term" value="F:ATP binding"/>
    <property type="evidence" value="ECO:0007669"/>
    <property type="project" value="UniProtKB-KW"/>
</dbReference>
<dbReference type="EMBL" id="MPUH01000336">
    <property type="protein sequence ID" value="OMJ82558.1"/>
    <property type="molecule type" value="Genomic_DNA"/>
</dbReference>
<evidence type="ECO:0000256" key="7">
    <source>
        <dbReference type="ARBA" id="ARBA00022840"/>
    </source>
</evidence>
<evidence type="ECO:0000256" key="3">
    <source>
        <dbReference type="ARBA" id="ARBA00022553"/>
    </source>
</evidence>
<dbReference type="InterPro" id="IPR008250">
    <property type="entry name" value="ATPase_P-typ_transduc_dom_A_sf"/>
</dbReference>
<dbReference type="InterPro" id="IPR006544">
    <property type="entry name" value="P-type_TPase_V"/>
</dbReference>
<comment type="similarity">
    <text evidence="2">Belongs to the cation transport ATPase (P-type) (TC 3.A.3) family. Type V subfamily.</text>
</comment>
<feature type="domain" description="P-type ATPase A" evidence="14">
    <location>
        <begin position="238"/>
        <end position="345"/>
    </location>
</feature>
<comment type="catalytic activity">
    <reaction evidence="12">
        <text>ATP + H2O = ADP + phosphate + H(+)</text>
        <dbReference type="Rhea" id="RHEA:13065"/>
        <dbReference type="ChEBI" id="CHEBI:15377"/>
        <dbReference type="ChEBI" id="CHEBI:15378"/>
        <dbReference type="ChEBI" id="CHEBI:30616"/>
        <dbReference type="ChEBI" id="CHEBI:43474"/>
        <dbReference type="ChEBI" id="CHEBI:456216"/>
    </reaction>
</comment>
<dbReference type="GO" id="GO:0019829">
    <property type="term" value="F:ATPase-coupled monoatomic cation transmembrane transporter activity"/>
    <property type="evidence" value="ECO:0007669"/>
    <property type="project" value="TreeGrafter"/>
</dbReference>
<dbReference type="InterPro" id="IPR059000">
    <property type="entry name" value="ATPase_P-type_domA"/>
</dbReference>
<evidence type="ECO:0000313" key="16">
    <source>
        <dbReference type="Proteomes" id="UP000187209"/>
    </source>
</evidence>
<evidence type="ECO:0000256" key="5">
    <source>
        <dbReference type="ARBA" id="ARBA00022723"/>
    </source>
</evidence>
<evidence type="ECO:0000256" key="1">
    <source>
        <dbReference type="ARBA" id="ARBA00004141"/>
    </source>
</evidence>
<evidence type="ECO:0000256" key="10">
    <source>
        <dbReference type="ARBA" id="ARBA00022989"/>
    </source>
</evidence>
<dbReference type="NCBIfam" id="TIGR01494">
    <property type="entry name" value="ATPase_P-type"/>
    <property type="match status" value="2"/>
</dbReference>
<dbReference type="Pfam" id="PF13246">
    <property type="entry name" value="Cation_ATPase"/>
    <property type="match status" value="1"/>
</dbReference>
<evidence type="ECO:0000256" key="12">
    <source>
        <dbReference type="ARBA" id="ARBA00049360"/>
    </source>
</evidence>
<feature type="transmembrane region" description="Helical" evidence="13">
    <location>
        <begin position="359"/>
        <end position="378"/>
    </location>
</feature>
<gene>
    <name evidence="15" type="ORF">SteCoe_16723</name>
</gene>
<organism evidence="15 16">
    <name type="scientific">Stentor coeruleus</name>
    <dbReference type="NCBI Taxonomy" id="5963"/>
    <lineage>
        <taxon>Eukaryota</taxon>
        <taxon>Sar</taxon>
        <taxon>Alveolata</taxon>
        <taxon>Ciliophora</taxon>
        <taxon>Postciliodesmatophora</taxon>
        <taxon>Heterotrichea</taxon>
        <taxon>Heterotrichida</taxon>
        <taxon>Stentoridae</taxon>
        <taxon>Stentor</taxon>
    </lineage>
</organism>
<proteinExistence type="inferred from homology"/>
<protein>
    <recommendedName>
        <fullName evidence="14">P-type ATPase A domain-containing protein</fullName>
    </recommendedName>
</protein>
<name>A0A1R2C0K8_9CILI</name>
<accession>A0A1R2C0K8</accession>
<dbReference type="Proteomes" id="UP000187209">
    <property type="component" value="Unassembled WGS sequence"/>
</dbReference>
<dbReference type="GO" id="GO:0016887">
    <property type="term" value="F:ATP hydrolysis activity"/>
    <property type="evidence" value="ECO:0007669"/>
    <property type="project" value="InterPro"/>
</dbReference>
<keyword evidence="9" id="KW-1278">Translocase</keyword>
<evidence type="ECO:0000313" key="15">
    <source>
        <dbReference type="EMBL" id="OMJ82558.1"/>
    </source>
</evidence>
<dbReference type="InterPro" id="IPR018303">
    <property type="entry name" value="ATPase_P-typ_P_site"/>
</dbReference>
<feature type="transmembrane region" description="Helical" evidence="13">
    <location>
        <begin position="398"/>
        <end position="417"/>
    </location>
</feature>
<evidence type="ECO:0000256" key="8">
    <source>
        <dbReference type="ARBA" id="ARBA00022842"/>
    </source>
</evidence>
<dbReference type="SUPFAM" id="SSF81665">
    <property type="entry name" value="Calcium ATPase, transmembrane domain M"/>
    <property type="match status" value="1"/>
</dbReference>
<evidence type="ECO:0000256" key="13">
    <source>
        <dbReference type="SAM" id="Phobius"/>
    </source>
</evidence>
<feature type="transmembrane region" description="Helical" evidence="13">
    <location>
        <begin position="967"/>
        <end position="985"/>
    </location>
</feature>
<feature type="transmembrane region" description="Helical" evidence="13">
    <location>
        <begin position="199"/>
        <end position="220"/>
    </location>
</feature>
<dbReference type="InterPro" id="IPR023298">
    <property type="entry name" value="ATPase_P-typ_TM_dom_sf"/>
</dbReference>
<keyword evidence="3" id="KW-0597">Phosphoprotein</keyword>
<feature type="transmembrane region" description="Helical" evidence="13">
    <location>
        <begin position="937"/>
        <end position="955"/>
    </location>
</feature>
<dbReference type="InterPro" id="IPR023214">
    <property type="entry name" value="HAD_sf"/>
</dbReference>
<dbReference type="PANTHER" id="PTHR45630:SF8">
    <property type="entry name" value="CATION-TRANSPORTING ATPASE"/>
    <property type="match status" value="1"/>
</dbReference>
<evidence type="ECO:0000259" key="14">
    <source>
        <dbReference type="Pfam" id="PF00122"/>
    </source>
</evidence>
<keyword evidence="6" id="KW-0547">Nucleotide-binding</keyword>
<dbReference type="PRINTS" id="PR00121">
    <property type="entry name" value="NAKATPASE"/>
</dbReference>
<evidence type="ECO:0000256" key="11">
    <source>
        <dbReference type="ARBA" id="ARBA00023136"/>
    </source>
</evidence>
<feature type="transmembrane region" description="Helical" evidence="13">
    <location>
        <begin position="27"/>
        <end position="46"/>
    </location>
</feature>
<sequence>MSKNDSDIQTSIDTKASIQVQYLRSSLVGLLAFIVCLVFTGGLFYLPYRWLLSVQKLFYIKCDVYRATHALVSINDTDPAIVKIYSKKCLKSVLDIQNTDEEIKLIMFEYKNEAFYFQEELGMCVPLIFNTKLSFACFHSMKDGICTESLIESRQKIFGPSVIDVPVPSVFETFLNEILRPFFVFQIFSVILWCTEEYYWYAIAIFFIMCITLTVNIIFVQSNLRKIKELATFITNINVLRNGNIETISSYDLVPGDIVIITDNLTFPCDLILLSGFCLVNETMLTGESQPVMKEALPEINNVYNKDKLYTLSAGTTVIDKHPQSFAVVSSIGYSTAKGELVRSILYPKPNRFKFERDALIFVAAMFGMALIGFFIAIKPLKEGGYAPGDIAIKLLDLITIAVPPALPLTMTIGIGYSMGRLKRKKISCISQPAINSSGRVSVVCFDKTGTLTKDEMGLNYVYDLNFPDKEISPENVSLDFQKCMACCHSLTILNNDFVGDPMEIATLNALKWKAMVLGNGKISVTSPDGRISLENNFVFHFSPELKRMGVIVEEEGKTYLYMKGAPEVLIPLCKNVPDDIYQVFLKYTRKGYRVLACAYKILDNFDMNLKLEDYEKGLTLLGLPLLENPIKDDAINVVQILQNADIHCVISTGDNVLTGLSVGKTLSFVKSDNVIFGDYVGLEIVWENDDGKRLEQFPTESNYEIVMTGNLLERIVTENHEYMPLVKEKCKVFGRMAPKHKIMLIESFQVGEIMVGMVGDGANDCGALKQADVGISLSTAEASIAAPFSTPELSNVIYTLKEGRCALATSFQCFKFMFMYSVIQFTCAVMLYLEQTNMTNNQYIYQDIFTVLPLTFTMAASLPHHKLSKRMPPGSLISVPILLSIALVIIQAVGYMVAAICMVKSMSWYDTETSSNHCGEQRSFIDAPIDTLESNAIFLQGTVQLIGICTIFSMGKPFREPIYKNIPFMISVLILFAGNIYFLLDRSEFTFRFIDLSYEDHMDYRLIMLGIYFGGSIVTMVVEWFILPLLVRCIRACFCRKKKLLVIDAY</sequence>
<dbReference type="AlphaFoldDB" id="A0A1R2C0K8"/>
<keyword evidence="10 13" id="KW-1133">Transmembrane helix</keyword>
<dbReference type="OrthoDB" id="425043at2759"/>
<dbReference type="SUPFAM" id="SSF56784">
    <property type="entry name" value="HAD-like"/>
    <property type="match status" value="1"/>
</dbReference>
<dbReference type="InterPro" id="IPR036412">
    <property type="entry name" value="HAD-like_sf"/>
</dbReference>
<keyword evidence="8" id="KW-0460">Magnesium</keyword>
<dbReference type="Gene3D" id="2.70.150.10">
    <property type="entry name" value="Calcium-transporting ATPase, cytoplasmic transduction domain A"/>
    <property type="match status" value="1"/>
</dbReference>
<evidence type="ECO:0000256" key="6">
    <source>
        <dbReference type="ARBA" id="ARBA00022741"/>
    </source>
</evidence>
<feature type="transmembrane region" description="Helical" evidence="13">
    <location>
        <begin position="814"/>
        <end position="833"/>
    </location>
</feature>
<comment type="subcellular location">
    <subcellularLocation>
        <location evidence="1">Membrane</location>
        <topology evidence="1">Multi-pass membrane protein</topology>
    </subcellularLocation>
</comment>
<keyword evidence="11 13" id="KW-0472">Membrane</keyword>
<evidence type="ECO:0000256" key="9">
    <source>
        <dbReference type="ARBA" id="ARBA00022967"/>
    </source>
</evidence>
<keyword evidence="4 13" id="KW-0812">Transmembrane</keyword>
<dbReference type="SUPFAM" id="SSF81660">
    <property type="entry name" value="Metal cation-transporting ATPase, ATP-binding domain N"/>
    <property type="match status" value="1"/>
</dbReference>
<dbReference type="PANTHER" id="PTHR45630">
    <property type="entry name" value="CATION-TRANSPORTING ATPASE-RELATED"/>
    <property type="match status" value="1"/>
</dbReference>
<evidence type="ECO:0000256" key="4">
    <source>
        <dbReference type="ARBA" id="ARBA00022692"/>
    </source>
</evidence>
<keyword evidence="5" id="KW-0479">Metal-binding</keyword>
<dbReference type="InterPro" id="IPR044492">
    <property type="entry name" value="P_typ_ATPase_HD_dom"/>
</dbReference>
<dbReference type="SFLD" id="SFLDS00003">
    <property type="entry name" value="Haloacid_Dehalogenase"/>
    <property type="match status" value="1"/>
</dbReference>
<dbReference type="Gene3D" id="3.40.50.1000">
    <property type="entry name" value="HAD superfamily/HAD-like"/>
    <property type="match status" value="1"/>
</dbReference>
<keyword evidence="7" id="KW-0067">ATP-binding</keyword>
<dbReference type="GO" id="GO:0016020">
    <property type="term" value="C:membrane"/>
    <property type="evidence" value="ECO:0007669"/>
    <property type="project" value="UniProtKB-SubCell"/>
</dbReference>
<feature type="transmembrane region" description="Helical" evidence="13">
    <location>
        <begin position="875"/>
        <end position="899"/>
    </location>
</feature>
<reference evidence="15 16" key="1">
    <citation type="submission" date="2016-11" db="EMBL/GenBank/DDBJ databases">
        <title>The macronuclear genome of Stentor coeruleus: a giant cell with tiny introns.</title>
        <authorList>
            <person name="Slabodnick M."/>
            <person name="Ruby J.G."/>
            <person name="Reiff S.B."/>
            <person name="Swart E.C."/>
            <person name="Gosai S."/>
            <person name="Prabakaran S."/>
            <person name="Witkowska E."/>
            <person name="Larue G.E."/>
            <person name="Fisher S."/>
            <person name="Freeman R.M."/>
            <person name="Gunawardena J."/>
            <person name="Chu W."/>
            <person name="Stover N.A."/>
            <person name="Gregory B.D."/>
            <person name="Nowacki M."/>
            <person name="Derisi J."/>
            <person name="Roy S.W."/>
            <person name="Marshall W.F."/>
            <person name="Sood P."/>
        </authorList>
    </citation>
    <scope>NUCLEOTIDE SEQUENCE [LARGE SCALE GENOMIC DNA]</scope>
    <source>
        <strain evidence="15">WM001</strain>
    </source>
</reference>
<evidence type="ECO:0000256" key="2">
    <source>
        <dbReference type="ARBA" id="ARBA00006000"/>
    </source>
</evidence>
<dbReference type="Pfam" id="PF00122">
    <property type="entry name" value="E1-E2_ATPase"/>
    <property type="match status" value="1"/>
</dbReference>
<comment type="caution">
    <text evidence="15">The sequence shown here is derived from an EMBL/GenBank/DDBJ whole genome shotgun (WGS) entry which is preliminary data.</text>
</comment>
<dbReference type="Gene3D" id="3.40.1110.10">
    <property type="entry name" value="Calcium-transporting ATPase, cytoplasmic domain N"/>
    <property type="match status" value="1"/>
</dbReference>
<keyword evidence="16" id="KW-1185">Reference proteome</keyword>
<dbReference type="Gene3D" id="1.20.1110.10">
    <property type="entry name" value="Calcium-transporting ATPase, transmembrane domain"/>
    <property type="match status" value="1"/>
</dbReference>
<feature type="transmembrane region" description="Helical" evidence="13">
    <location>
        <begin position="845"/>
        <end position="863"/>
    </location>
</feature>